<dbReference type="EMBL" id="WIGM01000390">
    <property type="protein sequence ID" value="KAF6826723.1"/>
    <property type="molecule type" value="Genomic_DNA"/>
</dbReference>
<keyword evidence="3" id="KW-1185">Reference proteome</keyword>
<evidence type="ECO:0000256" key="1">
    <source>
        <dbReference type="SAM" id="MobiDB-lite"/>
    </source>
</evidence>
<gene>
    <name evidence="2" type="ORF">CMUS01_09306</name>
</gene>
<protein>
    <submittedName>
        <fullName evidence="2">Uncharacterized protein</fullName>
    </submittedName>
</protein>
<reference evidence="2" key="1">
    <citation type="journal article" date="2020" name="Phytopathology">
        <title>Genome Sequence Resources of Colletotrichum truncatum, C. plurivorum, C. musicola, and C. sojae: Four Species Pathogenic to Soybean (Glycine max).</title>
        <authorList>
            <person name="Rogerio F."/>
            <person name="Boufleur T.R."/>
            <person name="Ciampi-Guillardi M."/>
            <person name="Sukno S.A."/>
            <person name="Thon M.R."/>
            <person name="Massola Junior N.S."/>
            <person name="Baroncelli R."/>
        </authorList>
    </citation>
    <scope>NUCLEOTIDE SEQUENCE</scope>
    <source>
        <strain evidence="2">LFN0074</strain>
    </source>
</reference>
<sequence length="192" mass="20973">MSSHSSSHSYPATQSRQAGSQERDSWDEEKDIKIQFNKSNARRLADTVNKSRPVAYAADQIDLPLTSPDPPKTAVPCALKHQYGAAALDAPHPHPHPHSLGLFAYHQLYHTVPLPTITLAWFCYARLDVPFREVFALTSPTLSSPRTRTSAGDSIGRRLTAEAVSASGNARQVRMVAASEAVLQVGEARMLC</sequence>
<evidence type="ECO:0000313" key="3">
    <source>
        <dbReference type="Proteomes" id="UP000639643"/>
    </source>
</evidence>
<organism evidence="2 3">
    <name type="scientific">Colletotrichum musicola</name>
    <dbReference type="NCBI Taxonomy" id="2175873"/>
    <lineage>
        <taxon>Eukaryota</taxon>
        <taxon>Fungi</taxon>
        <taxon>Dikarya</taxon>
        <taxon>Ascomycota</taxon>
        <taxon>Pezizomycotina</taxon>
        <taxon>Sordariomycetes</taxon>
        <taxon>Hypocreomycetidae</taxon>
        <taxon>Glomerellales</taxon>
        <taxon>Glomerellaceae</taxon>
        <taxon>Colletotrichum</taxon>
        <taxon>Colletotrichum orchidearum species complex</taxon>
    </lineage>
</organism>
<accession>A0A8H6K8K0</accession>
<dbReference type="Proteomes" id="UP000639643">
    <property type="component" value="Unassembled WGS sequence"/>
</dbReference>
<feature type="region of interest" description="Disordered" evidence="1">
    <location>
        <begin position="1"/>
        <end position="31"/>
    </location>
</feature>
<name>A0A8H6K8K0_9PEZI</name>
<feature type="compositionally biased region" description="Polar residues" evidence="1">
    <location>
        <begin position="10"/>
        <end position="20"/>
    </location>
</feature>
<proteinExistence type="predicted"/>
<dbReference type="AlphaFoldDB" id="A0A8H6K8K0"/>
<comment type="caution">
    <text evidence="2">The sequence shown here is derived from an EMBL/GenBank/DDBJ whole genome shotgun (WGS) entry which is preliminary data.</text>
</comment>
<evidence type="ECO:0000313" key="2">
    <source>
        <dbReference type="EMBL" id="KAF6826723.1"/>
    </source>
</evidence>